<feature type="transmembrane region" description="Helical" evidence="1">
    <location>
        <begin position="7"/>
        <end position="29"/>
    </location>
</feature>
<dbReference type="Proteomes" id="UP000295184">
    <property type="component" value="Unassembled WGS sequence"/>
</dbReference>
<dbReference type="GeneID" id="97381528"/>
<dbReference type="STRING" id="1650663.GCA_001486665_01986"/>
<keyword evidence="1" id="KW-0472">Membrane</keyword>
<organism evidence="2 3">
    <name type="scientific">Allofournierella massiliensis</name>
    <dbReference type="NCBI Taxonomy" id="1650663"/>
    <lineage>
        <taxon>Bacteria</taxon>
        <taxon>Bacillati</taxon>
        <taxon>Bacillota</taxon>
        <taxon>Clostridia</taxon>
        <taxon>Eubacteriales</taxon>
        <taxon>Oscillospiraceae</taxon>
        <taxon>Allofournierella</taxon>
    </lineage>
</organism>
<sequence length="98" mass="10712">MHQKNRFAAICATVLVAAALLFSVFFIALETNHDCSREHCAICHQIQTCQTLLSQLSSACAKPAGFGVLCFFALLLILRRPYVSVASSLVSQKVKLLN</sequence>
<reference evidence="2 3" key="1">
    <citation type="submission" date="2019-03" db="EMBL/GenBank/DDBJ databases">
        <title>Genomic Encyclopedia of Type Strains, Phase IV (KMG-IV): sequencing the most valuable type-strain genomes for metagenomic binning, comparative biology and taxonomic classification.</title>
        <authorList>
            <person name="Goeker M."/>
        </authorList>
    </citation>
    <scope>NUCLEOTIDE SEQUENCE [LARGE SCALE GENOMIC DNA]</scope>
    <source>
        <strain evidence="2 3">DSM 100451</strain>
    </source>
</reference>
<accession>A0A4R1QRD4</accession>
<keyword evidence="1" id="KW-0812">Transmembrane</keyword>
<name>A0A4R1QRD4_9FIRM</name>
<evidence type="ECO:0000313" key="3">
    <source>
        <dbReference type="Proteomes" id="UP000295184"/>
    </source>
</evidence>
<keyword evidence="1" id="KW-1133">Transmembrane helix</keyword>
<evidence type="ECO:0000256" key="1">
    <source>
        <dbReference type="SAM" id="Phobius"/>
    </source>
</evidence>
<feature type="transmembrane region" description="Helical" evidence="1">
    <location>
        <begin position="61"/>
        <end position="78"/>
    </location>
</feature>
<dbReference type="OrthoDB" id="1863318at2"/>
<dbReference type="AlphaFoldDB" id="A0A4R1QRD4"/>
<gene>
    <name evidence="2" type="ORF">EDD77_11939</name>
</gene>
<proteinExistence type="predicted"/>
<protein>
    <submittedName>
        <fullName evidence="2">Uncharacterized protein</fullName>
    </submittedName>
</protein>
<evidence type="ECO:0000313" key="2">
    <source>
        <dbReference type="EMBL" id="TCL54915.1"/>
    </source>
</evidence>
<dbReference type="EMBL" id="SLUM01000019">
    <property type="protein sequence ID" value="TCL54915.1"/>
    <property type="molecule type" value="Genomic_DNA"/>
</dbReference>
<comment type="caution">
    <text evidence="2">The sequence shown here is derived from an EMBL/GenBank/DDBJ whole genome shotgun (WGS) entry which is preliminary data.</text>
</comment>
<dbReference type="RefSeq" id="WP_058964377.1">
    <property type="nucleotide sequence ID" value="NZ_CABKVM010000017.1"/>
</dbReference>